<evidence type="ECO:0000313" key="3">
    <source>
        <dbReference type="Proteomes" id="UP000054721"/>
    </source>
</evidence>
<name>A0A0V1KZ06_9BILA</name>
<accession>A0A0V1KZ06</accession>
<dbReference type="AlphaFoldDB" id="A0A0V1KZ06"/>
<proteinExistence type="predicted"/>
<gene>
    <name evidence="2" type="ORF">T02_3763</name>
</gene>
<comment type="caution">
    <text evidence="2">The sequence shown here is derived from an EMBL/GenBank/DDBJ whole genome shotgun (WGS) entry which is preliminary data.</text>
</comment>
<organism evidence="2 3">
    <name type="scientific">Trichinella nativa</name>
    <dbReference type="NCBI Taxonomy" id="6335"/>
    <lineage>
        <taxon>Eukaryota</taxon>
        <taxon>Metazoa</taxon>
        <taxon>Ecdysozoa</taxon>
        <taxon>Nematoda</taxon>
        <taxon>Enoplea</taxon>
        <taxon>Dorylaimia</taxon>
        <taxon>Trichinellida</taxon>
        <taxon>Trichinellidae</taxon>
        <taxon>Trichinella</taxon>
    </lineage>
</organism>
<dbReference type="EMBL" id="JYDW01000199">
    <property type="protein sequence ID" value="KRZ52229.1"/>
    <property type="molecule type" value="Genomic_DNA"/>
</dbReference>
<dbReference type="Proteomes" id="UP000054721">
    <property type="component" value="Unassembled WGS sequence"/>
</dbReference>
<sequence>MNIHSSAQPGLVGIDQFTRSVRQMAIFQTQPMRPLTSARSVHSQRRQALKWPIETTRPGPLWQIASGRKRSASNQKRKQRPRLARLFSPLPRKVDVSERRRQVVTKLPSLQASNLKAI</sequence>
<evidence type="ECO:0000256" key="1">
    <source>
        <dbReference type="SAM" id="MobiDB-lite"/>
    </source>
</evidence>
<feature type="region of interest" description="Disordered" evidence="1">
    <location>
        <begin position="58"/>
        <end position="88"/>
    </location>
</feature>
<evidence type="ECO:0000313" key="2">
    <source>
        <dbReference type="EMBL" id="KRZ52229.1"/>
    </source>
</evidence>
<feature type="compositionally biased region" description="Basic residues" evidence="1">
    <location>
        <begin position="67"/>
        <end position="83"/>
    </location>
</feature>
<protein>
    <submittedName>
        <fullName evidence="2">Uncharacterized protein</fullName>
    </submittedName>
</protein>
<reference evidence="2 3" key="1">
    <citation type="submission" date="2015-05" db="EMBL/GenBank/DDBJ databases">
        <title>Evolution of Trichinella species and genotypes.</title>
        <authorList>
            <person name="Korhonen P.K."/>
            <person name="Edoardo P."/>
            <person name="Giuseppe L.R."/>
            <person name="Gasser R.B."/>
        </authorList>
    </citation>
    <scope>NUCLEOTIDE SEQUENCE [LARGE SCALE GENOMIC DNA]</scope>
    <source>
        <strain evidence="2">ISS10</strain>
    </source>
</reference>
<keyword evidence="3" id="KW-1185">Reference proteome</keyword>